<dbReference type="Gene3D" id="3.30.70.270">
    <property type="match status" value="1"/>
</dbReference>
<accession>A0A3N4VIJ1</accession>
<dbReference type="EC" id="2.7.7.65" evidence="2"/>
<evidence type="ECO:0000256" key="1">
    <source>
        <dbReference type="ARBA" id="ARBA00001946"/>
    </source>
</evidence>
<reference evidence="5 6" key="1">
    <citation type="submission" date="2018-11" db="EMBL/GenBank/DDBJ databases">
        <title>Genomic Encyclopedia of Type Strains, Phase IV (KMG-IV): sequencing the most valuable type-strain genomes for metagenomic binning, comparative biology and taxonomic classification.</title>
        <authorList>
            <person name="Goeker M."/>
        </authorList>
    </citation>
    <scope>NUCLEOTIDE SEQUENCE [LARGE SCALE GENOMIC DNA]</scope>
    <source>
        <strain evidence="5 6">DSM 25623</strain>
    </source>
</reference>
<dbReference type="GO" id="GO:0043709">
    <property type="term" value="P:cell adhesion involved in single-species biofilm formation"/>
    <property type="evidence" value="ECO:0007669"/>
    <property type="project" value="TreeGrafter"/>
</dbReference>
<dbReference type="InterPro" id="IPR043128">
    <property type="entry name" value="Rev_trsase/Diguanyl_cyclase"/>
</dbReference>
<keyword evidence="3" id="KW-0472">Membrane</keyword>
<feature type="domain" description="GGDEF" evidence="4">
    <location>
        <begin position="394"/>
        <end position="530"/>
    </location>
</feature>
<dbReference type="InterPro" id="IPR029787">
    <property type="entry name" value="Nucleotide_cyclase"/>
</dbReference>
<dbReference type="SMART" id="SM00267">
    <property type="entry name" value="GGDEF"/>
    <property type="match status" value="1"/>
</dbReference>
<dbReference type="Proteomes" id="UP000269708">
    <property type="component" value="Unassembled WGS sequence"/>
</dbReference>
<evidence type="ECO:0000313" key="6">
    <source>
        <dbReference type="Proteomes" id="UP000269708"/>
    </source>
</evidence>
<dbReference type="GO" id="GO:1902201">
    <property type="term" value="P:negative regulation of bacterial-type flagellum-dependent cell motility"/>
    <property type="evidence" value="ECO:0007669"/>
    <property type="project" value="TreeGrafter"/>
</dbReference>
<dbReference type="Pfam" id="PF05226">
    <property type="entry name" value="CHASE2"/>
    <property type="match status" value="1"/>
</dbReference>
<dbReference type="SUPFAM" id="SSF55073">
    <property type="entry name" value="Nucleotide cyclase"/>
    <property type="match status" value="1"/>
</dbReference>
<feature type="transmembrane region" description="Helical" evidence="3">
    <location>
        <begin position="285"/>
        <end position="304"/>
    </location>
</feature>
<dbReference type="PROSITE" id="PS50887">
    <property type="entry name" value="GGDEF"/>
    <property type="match status" value="1"/>
</dbReference>
<gene>
    <name evidence="5" type="ORF">EDC50_0490</name>
</gene>
<comment type="caution">
    <text evidence="5">The sequence shown here is derived from an EMBL/GenBank/DDBJ whole genome shotgun (WGS) entry which is preliminary data.</text>
</comment>
<keyword evidence="3" id="KW-1133">Transmembrane helix</keyword>
<name>A0A3N4VIJ1_9GAMM</name>
<dbReference type="Pfam" id="PF00990">
    <property type="entry name" value="GGDEF"/>
    <property type="match status" value="1"/>
</dbReference>
<dbReference type="PANTHER" id="PTHR45138:SF24">
    <property type="entry name" value="DIGUANYLATE CYCLASE DGCC-RELATED"/>
    <property type="match status" value="1"/>
</dbReference>
<dbReference type="InterPro" id="IPR007890">
    <property type="entry name" value="CHASE2"/>
</dbReference>
<keyword evidence="3" id="KW-0812">Transmembrane</keyword>
<keyword evidence="6" id="KW-1185">Reference proteome</keyword>
<evidence type="ECO:0000313" key="5">
    <source>
        <dbReference type="EMBL" id="RPE81305.1"/>
    </source>
</evidence>
<dbReference type="GO" id="GO:0005886">
    <property type="term" value="C:plasma membrane"/>
    <property type="evidence" value="ECO:0007669"/>
    <property type="project" value="TreeGrafter"/>
</dbReference>
<dbReference type="InterPro" id="IPR050469">
    <property type="entry name" value="Diguanylate_Cyclase"/>
</dbReference>
<dbReference type="EMBL" id="RKQN01000001">
    <property type="protein sequence ID" value="RPE81305.1"/>
    <property type="molecule type" value="Genomic_DNA"/>
</dbReference>
<comment type="cofactor">
    <cofactor evidence="1">
        <name>Mg(2+)</name>
        <dbReference type="ChEBI" id="CHEBI:18420"/>
    </cofactor>
</comment>
<dbReference type="SMART" id="SM01080">
    <property type="entry name" value="CHASE2"/>
    <property type="match status" value="1"/>
</dbReference>
<dbReference type="InterPro" id="IPR000160">
    <property type="entry name" value="GGDEF_dom"/>
</dbReference>
<dbReference type="AlphaFoldDB" id="A0A3N4VIJ1"/>
<sequence length="531" mass="57150">MAGLAALFGLYGVGARLDDRLYDLHLATWPQPPDEDVVVVAIDDRSLAELGQWPWPRDLHARLLDRLGEAGVRGVALDLILAEPDRNGPERDLALAAALRRGGRIALPVFPAPLHPNGPPVEVLPTPTLAAAAPALGHTDVELDAEGAVRGLYLHAGVGDAHWPALALALLRLDPAARPQELPGLRRPAEQAGSPYQWVRDRYVRIRYAGPPGSFPQVSAAAVLAGEVPDRLLRGRWTVVGVTATGLAPTFLTPMSAERMTGAEYQANVVEMLLHGRAIVPLAPLWQAALGAAIVLVATWYLLAPGLARPLLAGALGALVALAGSALLLRLASLWFAPAATVVAIGLVVLAWTVSHLRLWRRQAHLDTLTHLPNRRRFDLALERELASARRNRTPLSLLLIDVDHFKTYNDSQGHRAGDRLLVMVARSIRAHARRPRDLAARFGGDEFALILPDTPLAGALRVAEAVLAEVRELDLRYGPGDAVRASVSIGLQSCVPDAATLPRTLFDRADQALYRAKEAGRDTYAAYPAL</sequence>
<proteinExistence type="predicted"/>
<protein>
    <recommendedName>
        <fullName evidence="2">diguanylate cyclase</fullName>
        <ecNumber evidence="2">2.7.7.65</ecNumber>
    </recommendedName>
</protein>
<evidence type="ECO:0000256" key="3">
    <source>
        <dbReference type="SAM" id="Phobius"/>
    </source>
</evidence>
<dbReference type="NCBIfam" id="TIGR00254">
    <property type="entry name" value="GGDEF"/>
    <property type="match status" value="1"/>
</dbReference>
<organism evidence="5 6">
    <name type="scientific">Vulcaniibacterium tengchongense</name>
    <dbReference type="NCBI Taxonomy" id="1273429"/>
    <lineage>
        <taxon>Bacteria</taxon>
        <taxon>Pseudomonadati</taxon>
        <taxon>Pseudomonadota</taxon>
        <taxon>Gammaproteobacteria</taxon>
        <taxon>Lysobacterales</taxon>
        <taxon>Lysobacteraceae</taxon>
        <taxon>Vulcaniibacterium</taxon>
    </lineage>
</organism>
<evidence type="ECO:0000259" key="4">
    <source>
        <dbReference type="PROSITE" id="PS50887"/>
    </source>
</evidence>
<dbReference type="PANTHER" id="PTHR45138">
    <property type="entry name" value="REGULATORY COMPONENTS OF SENSORY TRANSDUCTION SYSTEM"/>
    <property type="match status" value="1"/>
</dbReference>
<dbReference type="GO" id="GO:0052621">
    <property type="term" value="F:diguanylate cyclase activity"/>
    <property type="evidence" value="ECO:0007669"/>
    <property type="project" value="UniProtKB-EC"/>
</dbReference>
<feature type="transmembrane region" description="Helical" evidence="3">
    <location>
        <begin position="311"/>
        <end position="329"/>
    </location>
</feature>
<evidence type="ECO:0000256" key="2">
    <source>
        <dbReference type="ARBA" id="ARBA00012528"/>
    </source>
</evidence>
<dbReference type="FunFam" id="3.30.70.270:FF:000001">
    <property type="entry name" value="Diguanylate cyclase domain protein"/>
    <property type="match status" value="1"/>
</dbReference>
<dbReference type="CDD" id="cd01949">
    <property type="entry name" value="GGDEF"/>
    <property type="match status" value="1"/>
</dbReference>
<feature type="transmembrane region" description="Helical" evidence="3">
    <location>
        <begin position="335"/>
        <end position="354"/>
    </location>
</feature>